<evidence type="ECO:0000313" key="4">
    <source>
        <dbReference type="Proteomes" id="UP000218069"/>
    </source>
</evidence>
<dbReference type="AlphaFoldDB" id="A0A240E2N5"/>
<dbReference type="PANTHER" id="PTHR42954:SF2">
    <property type="entry name" value="FE(2+) TRANSPORT PROTEIN A"/>
    <property type="match status" value="1"/>
</dbReference>
<dbReference type="PANTHER" id="PTHR42954">
    <property type="entry name" value="FE(2+) TRANSPORT PROTEIN A"/>
    <property type="match status" value="1"/>
</dbReference>
<dbReference type="SUPFAM" id="SSF50037">
    <property type="entry name" value="C-terminal domain of transcriptional repressors"/>
    <property type="match status" value="1"/>
</dbReference>
<dbReference type="InterPro" id="IPR038157">
    <property type="entry name" value="FeoA_core_dom"/>
</dbReference>
<dbReference type="Proteomes" id="UP000218069">
    <property type="component" value="Unassembled WGS sequence"/>
</dbReference>
<evidence type="ECO:0000313" key="3">
    <source>
        <dbReference type="EMBL" id="SNX29472.1"/>
    </source>
</evidence>
<dbReference type="EMBL" id="OANS01000005">
    <property type="protein sequence ID" value="SNX29472.1"/>
    <property type="molecule type" value="Genomic_DNA"/>
</dbReference>
<dbReference type="InterPro" id="IPR008988">
    <property type="entry name" value="Transcriptional_repressor_C"/>
</dbReference>
<dbReference type="SMART" id="SM00899">
    <property type="entry name" value="FeoA"/>
    <property type="match status" value="1"/>
</dbReference>
<dbReference type="Gene3D" id="2.30.30.90">
    <property type="match status" value="1"/>
</dbReference>
<keyword evidence="4" id="KW-1185">Reference proteome</keyword>
<proteinExistence type="predicted"/>
<dbReference type="GO" id="GO:0046914">
    <property type="term" value="F:transition metal ion binding"/>
    <property type="evidence" value="ECO:0007669"/>
    <property type="project" value="InterPro"/>
</dbReference>
<sequence length="91" mass="10200">MNFNHFSPYRMNLDQVELHHLYRVTKVHAPQGGPHMKGQLEDIGFLPGEPVAVLRKGLLGKGPMMVRVGASTFALRPSEARMIEVEAVRHV</sequence>
<accession>A0A240E2N5</accession>
<gene>
    <name evidence="3" type="ORF">SAMN06295945_1849</name>
</gene>
<dbReference type="InterPro" id="IPR052713">
    <property type="entry name" value="FeoA"/>
</dbReference>
<dbReference type="Pfam" id="PF04023">
    <property type="entry name" value="FeoA"/>
    <property type="match status" value="1"/>
</dbReference>
<name>A0A240E2N5_9BURK</name>
<reference evidence="4" key="1">
    <citation type="submission" date="2017-08" db="EMBL/GenBank/DDBJ databases">
        <authorList>
            <person name="Varghese N."/>
            <person name="Submissions S."/>
        </authorList>
    </citation>
    <scope>NUCLEOTIDE SEQUENCE [LARGE SCALE GENOMIC DNA]</scope>
    <source>
        <strain evidence="4">AP-Melu-1000-B4</strain>
    </source>
</reference>
<evidence type="ECO:0000259" key="2">
    <source>
        <dbReference type="SMART" id="SM00899"/>
    </source>
</evidence>
<evidence type="ECO:0000256" key="1">
    <source>
        <dbReference type="ARBA" id="ARBA00023004"/>
    </source>
</evidence>
<dbReference type="InterPro" id="IPR007167">
    <property type="entry name" value="Fe-transptr_FeoA-like"/>
</dbReference>
<organism evidence="3 4">
    <name type="scientific">Polynucleobacter meluiroseus</name>
    <dbReference type="NCBI Taxonomy" id="1938814"/>
    <lineage>
        <taxon>Bacteria</taxon>
        <taxon>Pseudomonadati</taxon>
        <taxon>Pseudomonadota</taxon>
        <taxon>Betaproteobacteria</taxon>
        <taxon>Burkholderiales</taxon>
        <taxon>Burkholderiaceae</taxon>
        <taxon>Polynucleobacter</taxon>
    </lineage>
</organism>
<feature type="domain" description="Ferrous iron transporter FeoA-like" evidence="2">
    <location>
        <begin position="11"/>
        <end position="87"/>
    </location>
</feature>
<keyword evidence="1" id="KW-0408">Iron</keyword>
<protein>
    <submittedName>
        <fullName evidence="3">Ferrous iron transport protein A</fullName>
    </submittedName>
</protein>